<feature type="domain" description="GGDEF" evidence="2">
    <location>
        <begin position="141"/>
        <end position="274"/>
    </location>
</feature>
<dbReference type="InterPro" id="IPR000160">
    <property type="entry name" value="GGDEF_dom"/>
</dbReference>
<keyword evidence="4" id="KW-1185">Reference proteome</keyword>
<dbReference type="SMART" id="SM00267">
    <property type="entry name" value="GGDEF"/>
    <property type="match status" value="1"/>
</dbReference>
<dbReference type="Pfam" id="PF00563">
    <property type="entry name" value="EAL"/>
    <property type="match status" value="1"/>
</dbReference>
<dbReference type="GO" id="GO:0071111">
    <property type="term" value="F:cyclic-guanylate-specific phosphodiesterase activity"/>
    <property type="evidence" value="ECO:0007669"/>
    <property type="project" value="InterPro"/>
</dbReference>
<proteinExistence type="predicted"/>
<dbReference type="InterPro" id="IPR035965">
    <property type="entry name" value="PAS-like_dom_sf"/>
</dbReference>
<accession>A0A1H6IXQ6</accession>
<dbReference type="InterPro" id="IPR029787">
    <property type="entry name" value="Nucleotide_cyclase"/>
</dbReference>
<dbReference type="PROSITE" id="PS50887">
    <property type="entry name" value="GGDEF"/>
    <property type="match status" value="1"/>
</dbReference>
<dbReference type="AlphaFoldDB" id="A0A1H6IXQ6"/>
<dbReference type="PROSITE" id="PS50883">
    <property type="entry name" value="EAL"/>
    <property type="match status" value="1"/>
</dbReference>
<evidence type="ECO:0000313" key="3">
    <source>
        <dbReference type="EMBL" id="SEH51245.1"/>
    </source>
</evidence>
<evidence type="ECO:0000259" key="2">
    <source>
        <dbReference type="PROSITE" id="PS50887"/>
    </source>
</evidence>
<dbReference type="Gene3D" id="3.30.70.270">
    <property type="match status" value="1"/>
</dbReference>
<dbReference type="NCBIfam" id="TIGR00254">
    <property type="entry name" value="GGDEF"/>
    <property type="match status" value="1"/>
</dbReference>
<name>A0A1H6IXQ6_MAGFU</name>
<dbReference type="Pfam" id="PF00990">
    <property type="entry name" value="GGDEF"/>
    <property type="match status" value="1"/>
</dbReference>
<dbReference type="Gene3D" id="3.30.450.20">
    <property type="entry name" value="PAS domain"/>
    <property type="match status" value="1"/>
</dbReference>
<feature type="domain" description="EAL" evidence="1">
    <location>
        <begin position="283"/>
        <end position="536"/>
    </location>
</feature>
<dbReference type="SMART" id="SM00052">
    <property type="entry name" value="EAL"/>
    <property type="match status" value="1"/>
</dbReference>
<dbReference type="Proteomes" id="UP000182983">
    <property type="component" value="Unassembled WGS sequence"/>
</dbReference>
<dbReference type="InterPro" id="IPR035919">
    <property type="entry name" value="EAL_sf"/>
</dbReference>
<dbReference type="InterPro" id="IPR050706">
    <property type="entry name" value="Cyclic-di-GMP_PDE-like"/>
</dbReference>
<dbReference type="PANTHER" id="PTHR33121">
    <property type="entry name" value="CYCLIC DI-GMP PHOSPHODIESTERASE PDEF"/>
    <property type="match status" value="1"/>
</dbReference>
<dbReference type="SUPFAM" id="SSF141868">
    <property type="entry name" value="EAL domain-like"/>
    <property type="match status" value="1"/>
</dbReference>
<sequence length="561" mass="61257">MAIRDDIISACDLAVDMASDAILLLDEDWSLVRANPAATCLLGLGSDYHGRPLNDFVTDASERVDPTRNIRFSRSSGEPLIVKFPAERRNGATFPVLLRALPQISAERLVAFATRDPITGLLNRDAIEDHVHSLIESSGLAQFGVLVIQVDRFGLFAEASGRSYADLLLRAFAQCLKRIATPDCTVGYLSAATFAVVIAEPDQPDALDRYANRLHQVLKAPLVIEHHDFLVGASIGTASWPADCADAEGILNAAELAANVARRDGGARTQRFKLSILEDVRTRVELEADLRLAIERNEFLLYFQPKVEWPSGRLVGFEALLRWRHPVKGMISPDLFIPLAEANGMIVPLGRWVMREACSTVAAWLRQGLSPVPVSVNVSPVQLVEDDIDELLRPLADFAVPLDLIEIELTESAMMDVIQQNRGLIAALKASNLRIAIDDFGTGHSSLGSLRRLPIDIFKIDRSFVQDTGHSNEAREIVTMIVAMARALALDVVVEGVETQEQADFLLAQGAEIMQGYLFSPPAGLETATGWLQRHQNDDIFAAPLPTRGPSLAGSRPNSAS</sequence>
<dbReference type="EMBL" id="FNWO01000012">
    <property type="protein sequence ID" value="SEH51245.1"/>
    <property type="molecule type" value="Genomic_DNA"/>
</dbReference>
<dbReference type="CDD" id="cd01948">
    <property type="entry name" value="EAL"/>
    <property type="match status" value="1"/>
</dbReference>
<dbReference type="OrthoDB" id="7251575at2"/>
<protein>
    <submittedName>
        <fullName evidence="3">Diguanylate cyclase (GGDEF) domain-containing protein</fullName>
    </submittedName>
</protein>
<gene>
    <name evidence="3" type="ORF">SAMN04244559_02703</name>
</gene>
<dbReference type="SUPFAM" id="SSF55073">
    <property type="entry name" value="Nucleotide cyclase"/>
    <property type="match status" value="1"/>
</dbReference>
<dbReference type="RefSeq" id="WP_074769455.1">
    <property type="nucleotide sequence ID" value="NZ_FNWO01000012.1"/>
</dbReference>
<dbReference type="CDD" id="cd01949">
    <property type="entry name" value="GGDEF"/>
    <property type="match status" value="1"/>
</dbReference>
<evidence type="ECO:0000259" key="1">
    <source>
        <dbReference type="PROSITE" id="PS50883"/>
    </source>
</evidence>
<evidence type="ECO:0000313" key="4">
    <source>
        <dbReference type="Proteomes" id="UP000182983"/>
    </source>
</evidence>
<dbReference type="InterPro" id="IPR043128">
    <property type="entry name" value="Rev_trsase/Diguanyl_cyclase"/>
</dbReference>
<dbReference type="SUPFAM" id="SSF55785">
    <property type="entry name" value="PYP-like sensor domain (PAS domain)"/>
    <property type="match status" value="1"/>
</dbReference>
<organism evidence="3 4">
    <name type="scientific">Magnetospirillum fulvum</name>
    <name type="common">Rhodospirillum fulvum</name>
    <dbReference type="NCBI Taxonomy" id="1082"/>
    <lineage>
        <taxon>Bacteria</taxon>
        <taxon>Pseudomonadati</taxon>
        <taxon>Pseudomonadota</taxon>
        <taxon>Alphaproteobacteria</taxon>
        <taxon>Rhodospirillales</taxon>
        <taxon>Rhodospirillaceae</taxon>
        <taxon>Magnetospirillum</taxon>
    </lineage>
</organism>
<dbReference type="InterPro" id="IPR001633">
    <property type="entry name" value="EAL_dom"/>
</dbReference>
<dbReference type="PANTHER" id="PTHR33121:SF79">
    <property type="entry name" value="CYCLIC DI-GMP PHOSPHODIESTERASE PDED-RELATED"/>
    <property type="match status" value="1"/>
</dbReference>
<reference evidence="4" key="1">
    <citation type="submission" date="2016-10" db="EMBL/GenBank/DDBJ databases">
        <authorList>
            <person name="Varghese N."/>
            <person name="Submissions S."/>
        </authorList>
    </citation>
    <scope>NUCLEOTIDE SEQUENCE [LARGE SCALE GENOMIC DNA]</scope>
    <source>
        <strain evidence="4">DSM 13234</strain>
    </source>
</reference>
<dbReference type="Gene3D" id="3.20.20.450">
    <property type="entry name" value="EAL domain"/>
    <property type="match status" value="1"/>
</dbReference>